<protein>
    <submittedName>
        <fullName evidence="2">Cupin domain-containing protein</fullName>
    </submittedName>
</protein>
<dbReference type="InterPro" id="IPR013096">
    <property type="entry name" value="Cupin_2"/>
</dbReference>
<keyword evidence="3" id="KW-1185">Reference proteome</keyword>
<evidence type="ECO:0000259" key="1">
    <source>
        <dbReference type="Pfam" id="PF07883"/>
    </source>
</evidence>
<dbReference type="CDD" id="cd06980">
    <property type="entry name" value="cupin_bxe_c0505"/>
    <property type="match status" value="1"/>
</dbReference>
<dbReference type="SUPFAM" id="SSF51182">
    <property type="entry name" value="RmlC-like cupins"/>
    <property type="match status" value="1"/>
</dbReference>
<gene>
    <name evidence="2" type="ORF">GCM10022380_84800</name>
</gene>
<dbReference type="InterPro" id="IPR011051">
    <property type="entry name" value="RmlC_Cupin_sf"/>
</dbReference>
<organism evidence="2 3">
    <name type="scientific">Amycolatopsis tucumanensis</name>
    <dbReference type="NCBI Taxonomy" id="401106"/>
    <lineage>
        <taxon>Bacteria</taxon>
        <taxon>Bacillati</taxon>
        <taxon>Actinomycetota</taxon>
        <taxon>Actinomycetes</taxon>
        <taxon>Pseudonocardiales</taxon>
        <taxon>Pseudonocardiaceae</taxon>
        <taxon>Amycolatopsis</taxon>
    </lineage>
</organism>
<dbReference type="InterPro" id="IPR014710">
    <property type="entry name" value="RmlC-like_jellyroll"/>
</dbReference>
<reference evidence="3" key="1">
    <citation type="journal article" date="2019" name="Int. J. Syst. Evol. Microbiol.">
        <title>The Global Catalogue of Microorganisms (GCM) 10K type strain sequencing project: providing services to taxonomists for standard genome sequencing and annotation.</title>
        <authorList>
            <consortium name="The Broad Institute Genomics Platform"/>
            <consortium name="The Broad Institute Genome Sequencing Center for Infectious Disease"/>
            <person name="Wu L."/>
            <person name="Ma J."/>
        </authorList>
    </citation>
    <scope>NUCLEOTIDE SEQUENCE [LARGE SCALE GENOMIC DNA]</scope>
    <source>
        <strain evidence="3">JCM 17017</strain>
    </source>
</reference>
<comment type="caution">
    <text evidence="2">The sequence shown here is derived from an EMBL/GenBank/DDBJ whole genome shotgun (WGS) entry which is preliminary data.</text>
</comment>
<sequence length="137" mass="15513">MTENRTRQIPEGMTAHAIALEDGAEIPGRRSFARYFDLGVAEASQGLVSTQVTKMRSGMVKETGWHYHDCDFQWLYVTKGWLELQFEDGETRRIGENGVCFIPGGYRHNETATSDDLEFIEIFMPPKPRTVAVDSPL</sequence>
<name>A0ABP7JT67_9PSEU</name>
<dbReference type="Proteomes" id="UP001501624">
    <property type="component" value="Unassembled WGS sequence"/>
</dbReference>
<evidence type="ECO:0000313" key="3">
    <source>
        <dbReference type="Proteomes" id="UP001501624"/>
    </source>
</evidence>
<proteinExistence type="predicted"/>
<dbReference type="EMBL" id="BAABCM010000022">
    <property type="protein sequence ID" value="GAA3853986.1"/>
    <property type="molecule type" value="Genomic_DNA"/>
</dbReference>
<feature type="domain" description="Cupin type-2" evidence="1">
    <location>
        <begin position="62"/>
        <end position="122"/>
    </location>
</feature>
<dbReference type="RefSeq" id="WP_020419042.1">
    <property type="nucleotide sequence ID" value="NZ_BAABCM010000022.1"/>
</dbReference>
<evidence type="ECO:0000313" key="2">
    <source>
        <dbReference type="EMBL" id="GAA3853986.1"/>
    </source>
</evidence>
<dbReference type="Gene3D" id="2.60.120.10">
    <property type="entry name" value="Jelly Rolls"/>
    <property type="match status" value="1"/>
</dbReference>
<dbReference type="Pfam" id="PF07883">
    <property type="entry name" value="Cupin_2"/>
    <property type="match status" value="1"/>
</dbReference>
<accession>A0ABP7JT67</accession>